<dbReference type="GO" id="GO:0006935">
    <property type="term" value="P:chemotaxis"/>
    <property type="evidence" value="ECO:0007669"/>
    <property type="project" value="InterPro"/>
</dbReference>
<feature type="region of interest" description="Disordered" evidence="1">
    <location>
        <begin position="1"/>
        <end position="27"/>
    </location>
</feature>
<protein>
    <submittedName>
        <fullName evidence="3">Purine-binding chemotaxis protein CheW</fullName>
    </submittedName>
</protein>
<sequence length="194" mass="20634">MASNLARRTSSSAVVPAAAGTKRKKAQRDRGPITEYLAFRLAGDVYAAPVSIIREILKLHPLTPVPRAPASIMGIISVRGQLVTVIDLRRRLRLAEGPVTSKARILLVDPMGVELLGLYVDEVLQVYRLADSEIEHTATALGGEVASYIAGIARPAQAQATPQEGKGVALKSVGVVRQNASVIILLDLKVVLSS</sequence>
<comment type="caution">
    <text evidence="3">The sequence shown here is derived from an EMBL/GenBank/DDBJ whole genome shotgun (WGS) entry which is preliminary data.</text>
</comment>
<dbReference type="InterPro" id="IPR039315">
    <property type="entry name" value="CheW"/>
</dbReference>
<dbReference type="Proteomes" id="UP000309215">
    <property type="component" value="Unassembled WGS sequence"/>
</dbReference>
<dbReference type="EMBL" id="SSMQ01000003">
    <property type="protein sequence ID" value="TKD12387.1"/>
    <property type="molecule type" value="Genomic_DNA"/>
</dbReference>
<dbReference type="InterPro" id="IPR036061">
    <property type="entry name" value="CheW-like_dom_sf"/>
</dbReference>
<proteinExistence type="predicted"/>
<dbReference type="PANTHER" id="PTHR22617:SF23">
    <property type="entry name" value="CHEMOTAXIS PROTEIN CHEW"/>
    <property type="match status" value="1"/>
</dbReference>
<accession>A0A4U1JKK6</accession>
<dbReference type="SUPFAM" id="SSF50341">
    <property type="entry name" value="CheW-like"/>
    <property type="match status" value="1"/>
</dbReference>
<dbReference type="Pfam" id="PF01584">
    <property type="entry name" value="CheW"/>
    <property type="match status" value="1"/>
</dbReference>
<dbReference type="RefSeq" id="WP_136927687.1">
    <property type="nucleotide sequence ID" value="NZ_SSMQ01000003.1"/>
</dbReference>
<feature type="compositionally biased region" description="Polar residues" evidence="1">
    <location>
        <begin position="1"/>
        <end position="13"/>
    </location>
</feature>
<dbReference type="PANTHER" id="PTHR22617">
    <property type="entry name" value="CHEMOTAXIS SENSOR HISTIDINE KINASE-RELATED"/>
    <property type="match status" value="1"/>
</dbReference>
<dbReference type="InterPro" id="IPR002545">
    <property type="entry name" value="CheW-lke_dom"/>
</dbReference>
<gene>
    <name evidence="3" type="ORF">E8A74_04620</name>
</gene>
<evidence type="ECO:0000256" key="1">
    <source>
        <dbReference type="SAM" id="MobiDB-lite"/>
    </source>
</evidence>
<evidence type="ECO:0000313" key="4">
    <source>
        <dbReference type="Proteomes" id="UP000309215"/>
    </source>
</evidence>
<organism evidence="3 4">
    <name type="scientific">Polyangium fumosum</name>
    <dbReference type="NCBI Taxonomy" id="889272"/>
    <lineage>
        <taxon>Bacteria</taxon>
        <taxon>Pseudomonadati</taxon>
        <taxon>Myxococcota</taxon>
        <taxon>Polyangia</taxon>
        <taxon>Polyangiales</taxon>
        <taxon>Polyangiaceae</taxon>
        <taxon>Polyangium</taxon>
    </lineage>
</organism>
<feature type="domain" description="CheW-like" evidence="2">
    <location>
        <begin position="33"/>
        <end position="194"/>
    </location>
</feature>
<dbReference type="OrthoDB" id="9790406at2"/>
<reference evidence="3 4" key="1">
    <citation type="submission" date="2019-04" db="EMBL/GenBank/DDBJ databases">
        <authorList>
            <person name="Li Y."/>
            <person name="Wang J."/>
        </authorList>
    </citation>
    <scope>NUCLEOTIDE SEQUENCE [LARGE SCALE GENOMIC DNA]</scope>
    <source>
        <strain evidence="3 4">DSM 14668</strain>
    </source>
</reference>
<dbReference type="PROSITE" id="PS50851">
    <property type="entry name" value="CHEW"/>
    <property type="match status" value="1"/>
</dbReference>
<dbReference type="SMART" id="SM00260">
    <property type="entry name" value="CheW"/>
    <property type="match status" value="1"/>
</dbReference>
<name>A0A4U1JKK6_9BACT</name>
<evidence type="ECO:0000259" key="2">
    <source>
        <dbReference type="PROSITE" id="PS50851"/>
    </source>
</evidence>
<dbReference type="Gene3D" id="2.30.30.40">
    <property type="entry name" value="SH3 Domains"/>
    <property type="match status" value="1"/>
</dbReference>
<keyword evidence="4" id="KW-1185">Reference proteome</keyword>
<dbReference type="GO" id="GO:0007165">
    <property type="term" value="P:signal transduction"/>
    <property type="evidence" value="ECO:0007669"/>
    <property type="project" value="InterPro"/>
</dbReference>
<dbReference type="AlphaFoldDB" id="A0A4U1JKK6"/>
<evidence type="ECO:0000313" key="3">
    <source>
        <dbReference type="EMBL" id="TKD12387.1"/>
    </source>
</evidence>
<dbReference type="GO" id="GO:0005829">
    <property type="term" value="C:cytosol"/>
    <property type="evidence" value="ECO:0007669"/>
    <property type="project" value="TreeGrafter"/>
</dbReference>
<dbReference type="Gene3D" id="2.40.50.180">
    <property type="entry name" value="CheA-289, Domain 4"/>
    <property type="match status" value="1"/>
</dbReference>